<dbReference type="SUPFAM" id="SSF50978">
    <property type="entry name" value="WD40 repeat-like"/>
    <property type="match status" value="2"/>
</dbReference>
<dbReference type="PROSITE" id="PS50294">
    <property type="entry name" value="WD_REPEATS_REGION"/>
    <property type="match status" value="1"/>
</dbReference>
<dbReference type="PROSITE" id="PS50082">
    <property type="entry name" value="WD_REPEATS_2"/>
    <property type="match status" value="1"/>
</dbReference>
<dbReference type="OrthoDB" id="342131at2759"/>
<evidence type="ECO:0000256" key="1">
    <source>
        <dbReference type="PROSITE-ProRule" id="PRU00221"/>
    </source>
</evidence>
<gene>
    <name evidence="4" type="ORF">AXF42_Ash010071</name>
</gene>
<feature type="repeat" description="WD" evidence="1">
    <location>
        <begin position="2413"/>
        <end position="2454"/>
    </location>
</feature>
<keyword evidence="1" id="KW-0853">WD repeat</keyword>
<dbReference type="InterPro" id="IPR036322">
    <property type="entry name" value="WD40_repeat_dom_sf"/>
</dbReference>
<dbReference type="GO" id="GO:0043291">
    <property type="term" value="C:RAVE complex"/>
    <property type="evidence" value="ECO:0007669"/>
    <property type="project" value="TreeGrafter"/>
</dbReference>
<evidence type="ECO:0000313" key="4">
    <source>
        <dbReference type="EMBL" id="PKA53341.1"/>
    </source>
</evidence>
<dbReference type="Proteomes" id="UP000236161">
    <property type="component" value="Unassembled WGS sequence"/>
</dbReference>
<keyword evidence="5" id="KW-1185">Reference proteome</keyword>
<dbReference type="Gene3D" id="2.130.10.10">
    <property type="entry name" value="YVTN repeat-like/Quinoprotein amine dehydrogenase"/>
    <property type="match status" value="3"/>
</dbReference>
<evidence type="ECO:0000256" key="2">
    <source>
        <dbReference type="SAM" id="MobiDB-lite"/>
    </source>
</evidence>
<evidence type="ECO:0000259" key="3">
    <source>
        <dbReference type="Pfam" id="PF12234"/>
    </source>
</evidence>
<accession>A0A2I0ACR3</accession>
<dbReference type="SMART" id="SM00320">
    <property type="entry name" value="WD40"/>
    <property type="match status" value="11"/>
</dbReference>
<feature type="region of interest" description="Disordered" evidence="2">
    <location>
        <begin position="1"/>
        <end position="20"/>
    </location>
</feature>
<name>A0A2I0ACR3_9ASPA</name>
<dbReference type="GO" id="GO:0007035">
    <property type="term" value="P:vacuolar acidification"/>
    <property type="evidence" value="ECO:0007669"/>
    <property type="project" value="TreeGrafter"/>
</dbReference>
<dbReference type="InterPro" id="IPR001680">
    <property type="entry name" value="WD40_rpt"/>
</dbReference>
<feature type="region of interest" description="Disordered" evidence="2">
    <location>
        <begin position="2178"/>
        <end position="2197"/>
    </location>
</feature>
<dbReference type="PANTHER" id="PTHR13950">
    <property type="entry name" value="RABCONNECTIN-RELATED"/>
    <property type="match status" value="1"/>
</dbReference>
<dbReference type="InterPro" id="IPR022033">
    <property type="entry name" value="Rav1p_C"/>
</dbReference>
<organism evidence="4 5">
    <name type="scientific">Apostasia shenzhenica</name>
    <dbReference type="NCBI Taxonomy" id="1088818"/>
    <lineage>
        <taxon>Eukaryota</taxon>
        <taxon>Viridiplantae</taxon>
        <taxon>Streptophyta</taxon>
        <taxon>Embryophyta</taxon>
        <taxon>Tracheophyta</taxon>
        <taxon>Spermatophyta</taxon>
        <taxon>Magnoliopsida</taxon>
        <taxon>Liliopsida</taxon>
        <taxon>Asparagales</taxon>
        <taxon>Orchidaceae</taxon>
        <taxon>Apostasioideae</taxon>
        <taxon>Apostasia</taxon>
    </lineage>
</organism>
<protein>
    <recommendedName>
        <fullName evidence="3">RAVE complex protein Rav1 C-terminal domain-containing protein</fullName>
    </recommendedName>
</protein>
<dbReference type="InterPro" id="IPR052208">
    <property type="entry name" value="DmX-like/RAVE_component"/>
</dbReference>
<reference evidence="4 5" key="1">
    <citation type="journal article" date="2017" name="Nature">
        <title>The Apostasia genome and the evolution of orchids.</title>
        <authorList>
            <person name="Zhang G.Q."/>
            <person name="Liu K.W."/>
            <person name="Li Z."/>
            <person name="Lohaus R."/>
            <person name="Hsiao Y.Y."/>
            <person name="Niu S.C."/>
            <person name="Wang J.Y."/>
            <person name="Lin Y.C."/>
            <person name="Xu Q."/>
            <person name="Chen L.J."/>
            <person name="Yoshida K."/>
            <person name="Fujiwara S."/>
            <person name="Wang Z.W."/>
            <person name="Zhang Y.Q."/>
            <person name="Mitsuda N."/>
            <person name="Wang M."/>
            <person name="Liu G.H."/>
            <person name="Pecoraro L."/>
            <person name="Huang H.X."/>
            <person name="Xiao X.J."/>
            <person name="Lin M."/>
            <person name="Wu X.Y."/>
            <person name="Wu W.L."/>
            <person name="Chen Y.Y."/>
            <person name="Chang S.B."/>
            <person name="Sakamoto S."/>
            <person name="Ohme-Takagi M."/>
            <person name="Yagi M."/>
            <person name="Zeng S.J."/>
            <person name="Shen C.Y."/>
            <person name="Yeh C.M."/>
            <person name="Luo Y.B."/>
            <person name="Tsai W.C."/>
            <person name="Van de Peer Y."/>
            <person name="Liu Z.J."/>
        </authorList>
    </citation>
    <scope>NUCLEOTIDE SEQUENCE [LARGE SCALE GENOMIC DNA]</scope>
    <source>
        <strain evidence="5">cv. Shenzhen</strain>
        <tissue evidence="4">Stem</tissue>
    </source>
</reference>
<feature type="domain" description="RAVE complex protein Rav1 C-terminal" evidence="3">
    <location>
        <begin position="794"/>
        <end position="1411"/>
    </location>
</feature>
<dbReference type="Pfam" id="PF12234">
    <property type="entry name" value="Rav1p_C"/>
    <property type="match status" value="1"/>
</dbReference>
<proteinExistence type="predicted"/>
<sequence length="2505" mass="279589">MSGEGGSPAESGKNSATGGAAGVEDVSKLLPLSVLRSQLVPSAPNRRQSAIDFLYDFGGSSWIAYGASSLLVISYFPSPFSQNENLVGPFFRQVIQPPSCRTVDGPTPVNAVSWCPVRPSGGEIAAALGNSIWLYEPRPENNTGSLCWKQTAGIVQSSMVEAIEWTGSGDGLIAAGQDVSCYRRKAASWEIAWKWVANVPQVLLSATWSIEGPIATAACFLMKVGEDGKSSPTLSKEDYREVSVCYHDGKSGIMKTQLCHPQPVSMISWRPLKTRNVLLTCCLDGTVRLWGEIDNVRSRKVSKESNDHKMTRSFHVVSVIEIEQCLKGKLGINIFIDWAEDFGCEISKPLGECYSLFSSSTKHDLAHCEWLVSVGPMKLVTFWAIHCLDDTAPLRFPRVTLWKQLYPPVLQTCDSKSPHPEGRPILVKVVVLRNELFGPPFVCSLLQFLPDNLLDWWYFYSPSMDDADDKYLAQVSKERCLSQFAAGVINIDGHAANILKLAIHPYSYEIELAVTLDSKGVLIFWSLSSNTNFTSGMQMFFHPPWRILGKIRSQDLSNLKYSTLGWAPLVFDDRPLLLLGCADGIDCFMIEISEGETILCHKLFSVSVVGHNSQDSSLCHLFAAPLPSLPNEFFLYGVWMKKFQSMCWKVAVQSDDFSGENVLNNSASKIAVLVENGHSGIISSGRRYSASTYASLWSFTDSEKTSKIICFSIITLDHSLNFVAQVEASIDDSRATSFRCLMATGCSDGTLQLWQAPSAESTYSELEFIPWVLVGQFIAHDGPVNAVSLSNCCGKIATVCTGENGNTTVLHIWMPVYLIGGGNFVLEGIVSFNEPVVSLKWFTVGNGMLLLGVCMPNEFRIYSEKRSDNLLIELDKPKPVDAWCCIALSHICAPCSEFLWGPKLTTVLIHEKQFSVYSEWLSKAACKDHEDISHLCDATTDNNLCSGLFTRINVDGAKVLVQYDRKEHGNSSVFYYRNLVQKEDSHARNRCYNLADIMNRLFGSFELYHPKALLQNLYSGNWKRAFVVVKHLADSLKSSEASTTTSKCFNSGMHHNIPYICLSQYLEGTPPAYPVKNILQWGQETSFGSYTFQKSAFQNGEENFKSEACQEFPWTTRTSEIKEFIDTLEKSYGLLALANIDSIEIMTILDILVEISDTSHNSLYETLDEPGRRFWVTMRFQHLHFLRKMGRVAAVEELAVDSRIVAWAFHSDCQDSLSNSILSTDPSWLEMRSFGMGFWFTNVLQLRPRIEKLARLQYLKRKDPKDSALLYLALNRLQVLAGLFKISKDDKDKILFGFLSRNFQEEKNKAAALKNAYVLMGRHQLELAVAFFLLGGDPSSAVTLCAKNLGDEQLALVICRLLEGFGGPLEKQLISNTLLPSAIEKGDRWLSSILEWTLGNYTQSIERLFGPSWCSGIDDNARACSRICHADPHVGRYCVILASKHSFKNAIGDYQASVLLKFATVMNIYSLNRFGFPLEAFECFAAAYAPVEGSDHGSSLHRETQANFHQLLNPFVATSSDWLLEDVAYHLESNFRLSLAMKYISDLLQELPGWKGRNLIFFSDLVKLDVSHDDQDESQVEEFRQKLKEAMLIFQRKYSLKLTDLVNMVMIFACNSGLLFLGYQLLQGIVFRGHEVGNQHHIDHPYVHLTVLGLLLKASKEYFCIYSRYVVRCHLTDSTLKLTSGRSLIAESYNDFSLFRRHPFLQSLRCSLRTIRPLLKFYDHLLVTEGLNLRFLLDFMEYIMYFSHTYFSRDVEWLIQMVCQIYCTSTQNHDSIEITAGELMNLLNHISKRNSCQTSNHPAENVQECLSKNAQNNANEYLILSIPEDEKWQLIGTSLWMLQNTFINQQLSKCLNTKKLGYKRSMTTQDGFPSDVARLIMASVEYVSSSLVKQLAFFLRVKASKVSPVATFDWLMESDQLKTSSLHHCASEGVCNLQQSSNEARQLYLENLWELSVKPKDICWRFLNERIYSFTYSGKNLPSSWKDFQKANLTEHESDVLDCRSERNVSNTVTNAMGSLSVRKFVSTDAILETRRRDSNPKLENAAFHKPKEIVKRTGELLEAICCNSVNEQKVAVASNKKGLLFFNWKMESVYKKQSMHIWSEADWPLDGWARSESTPVPISVSPAIGLGGKRGADLGLDGATIALGSLDGSGRNLTDGIGTSGLGWGEQMEFTESANRPATTAENVSSQTLSSHPSRPFFLVGSSNTHVYLWEFGKVRATATYGVLQAANEPPPYALASISSVKFDLCGHRFATAASDGSLCTWQLEFGGRSNVHPTESCVCFSYYASDIAYVAASGSILAAAGCSTNDVNVVVWDTLAPPATSRASLVCHEGGARSLSVFDNDVGTGSISPLIVTGGKNGDVGLHDFRYIATGKSKPQRQPSEQAAKSFSTRDTFNSVENANGMLWYIPKAHLGSITKIITIPHTSMFLTGGKDGDVKLWDAKRTELVFHWRRLHDRHTFLQPNSRTIGGVVRAAVTDIQVFPHGFLTCGGDGFVKVVQLK</sequence>
<evidence type="ECO:0000313" key="5">
    <source>
        <dbReference type="Proteomes" id="UP000236161"/>
    </source>
</evidence>
<dbReference type="STRING" id="1088818.A0A2I0ACR3"/>
<dbReference type="Pfam" id="PF00400">
    <property type="entry name" value="WD40"/>
    <property type="match status" value="2"/>
</dbReference>
<dbReference type="InterPro" id="IPR015943">
    <property type="entry name" value="WD40/YVTN_repeat-like_dom_sf"/>
</dbReference>
<dbReference type="PANTHER" id="PTHR13950:SF9">
    <property type="entry name" value="RABCONNECTIN-3A"/>
    <property type="match status" value="1"/>
</dbReference>
<dbReference type="EMBL" id="KZ451999">
    <property type="protein sequence ID" value="PKA53341.1"/>
    <property type="molecule type" value="Genomic_DNA"/>
</dbReference>